<gene>
    <name evidence="1" type="ORF">M422DRAFT_266751</name>
</gene>
<dbReference type="Proteomes" id="UP000054279">
    <property type="component" value="Unassembled WGS sequence"/>
</dbReference>
<reference evidence="1 2" key="1">
    <citation type="submission" date="2014-06" db="EMBL/GenBank/DDBJ databases">
        <title>Evolutionary Origins and Diversification of the Mycorrhizal Mutualists.</title>
        <authorList>
            <consortium name="DOE Joint Genome Institute"/>
            <consortium name="Mycorrhizal Genomics Consortium"/>
            <person name="Kohler A."/>
            <person name="Kuo A."/>
            <person name="Nagy L.G."/>
            <person name="Floudas D."/>
            <person name="Copeland A."/>
            <person name="Barry K.W."/>
            <person name="Cichocki N."/>
            <person name="Veneault-Fourrey C."/>
            <person name="LaButti K."/>
            <person name="Lindquist E.A."/>
            <person name="Lipzen A."/>
            <person name="Lundell T."/>
            <person name="Morin E."/>
            <person name="Murat C."/>
            <person name="Riley R."/>
            <person name="Ohm R."/>
            <person name="Sun H."/>
            <person name="Tunlid A."/>
            <person name="Henrissat B."/>
            <person name="Grigoriev I.V."/>
            <person name="Hibbett D.S."/>
            <person name="Martin F."/>
        </authorList>
    </citation>
    <scope>NUCLEOTIDE SEQUENCE [LARGE SCALE GENOMIC DNA]</scope>
    <source>
        <strain evidence="1 2">SS14</strain>
    </source>
</reference>
<evidence type="ECO:0000313" key="2">
    <source>
        <dbReference type="Proteomes" id="UP000054279"/>
    </source>
</evidence>
<protein>
    <submittedName>
        <fullName evidence="1">Uncharacterized protein</fullName>
    </submittedName>
</protein>
<evidence type="ECO:0000313" key="1">
    <source>
        <dbReference type="EMBL" id="KIJ31505.1"/>
    </source>
</evidence>
<name>A0A0C9V203_SPHS4</name>
<keyword evidence="2" id="KW-1185">Reference proteome</keyword>
<dbReference type="EMBL" id="KN837241">
    <property type="protein sequence ID" value="KIJ31505.1"/>
    <property type="molecule type" value="Genomic_DNA"/>
</dbReference>
<dbReference type="AlphaFoldDB" id="A0A0C9V203"/>
<dbReference type="HOGENOM" id="CLU_1103366_0_0_1"/>
<accession>A0A0C9V203</accession>
<organism evidence="1 2">
    <name type="scientific">Sphaerobolus stellatus (strain SS14)</name>
    <dbReference type="NCBI Taxonomy" id="990650"/>
    <lineage>
        <taxon>Eukaryota</taxon>
        <taxon>Fungi</taxon>
        <taxon>Dikarya</taxon>
        <taxon>Basidiomycota</taxon>
        <taxon>Agaricomycotina</taxon>
        <taxon>Agaricomycetes</taxon>
        <taxon>Phallomycetidae</taxon>
        <taxon>Geastrales</taxon>
        <taxon>Sphaerobolaceae</taxon>
        <taxon>Sphaerobolus</taxon>
    </lineage>
</organism>
<proteinExistence type="predicted"/>
<sequence>MTIESVHYYLKPGVKNRVCCVVLLAATFILGVGEKIAFANVPLIAHPASSAVKTASTSMSESIDIASHYPSEEEHVRVGYIAGSKTIHATPVVSANFLGTGGQFSGLGVDKTHSDNRQYLISLHPIRYELDNQPTKLSWQFQDPKGIYYPRSTKLLVIVQKESESHEAWFPFQLQLDWQLKVEVHTQNPLRRVLRLVNRPDKHDGWRFNIMWNYNPEKAQEALEDAEALDGRDHTIVGLQAATRTWIAAQQK</sequence>
<dbReference type="OrthoDB" id="3060222at2759"/>